<dbReference type="EMBL" id="LUHQ01000003">
    <property type="protein sequence ID" value="OAP03140.1"/>
    <property type="molecule type" value="Genomic_DNA"/>
</dbReference>
<evidence type="ECO:0000313" key="2">
    <source>
        <dbReference type="EMBL" id="OAP03140.1"/>
    </source>
</evidence>
<organism evidence="2 3">
    <name type="scientific">Arabidopsis thaliana</name>
    <name type="common">Mouse-ear cress</name>
    <dbReference type="NCBI Taxonomy" id="3702"/>
    <lineage>
        <taxon>Eukaryota</taxon>
        <taxon>Viridiplantae</taxon>
        <taxon>Streptophyta</taxon>
        <taxon>Embryophyta</taxon>
        <taxon>Tracheophyta</taxon>
        <taxon>Spermatophyta</taxon>
        <taxon>Magnoliopsida</taxon>
        <taxon>eudicotyledons</taxon>
        <taxon>Gunneridae</taxon>
        <taxon>Pentapetalae</taxon>
        <taxon>rosids</taxon>
        <taxon>malvids</taxon>
        <taxon>Brassicales</taxon>
        <taxon>Brassicaceae</taxon>
        <taxon>Camelineae</taxon>
        <taxon>Arabidopsis</taxon>
    </lineage>
</organism>
<name>A0A178V9Z4_ARATH</name>
<comment type="caution">
    <text evidence="2">The sequence shown here is derived from an EMBL/GenBank/DDBJ whole genome shotgun (WGS) entry which is preliminary data.</text>
</comment>
<gene>
    <name evidence="2" type="ordered locus">AXX17_At3g23930</name>
</gene>
<accession>A0A178V9Z4</accession>
<sequence length="70" mass="7468">MNEHDNKYIPVEKQSGTYVSPPPTMGYPTRDKGVGDPPAKAVEKKPNCCHVVLHGLLCCGHIALCFCGGG</sequence>
<evidence type="ECO:0000313" key="3">
    <source>
        <dbReference type="Proteomes" id="UP000078284"/>
    </source>
</evidence>
<evidence type="ECO:0000256" key="1">
    <source>
        <dbReference type="SAM" id="MobiDB-lite"/>
    </source>
</evidence>
<proteinExistence type="predicted"/>
<reference evidence="3" key="1">
    <citation type="journal article" date="2016" name="Proc. Natl. Acad. Sci. U.S.A.">
        <title>Chromosome-level assembly of Arabidopsis thaliana Ler reveals the extent of translocation and inversion polymorphisms.</title>
        <authorList>
            <person name="Zapata L."/>
            <person name="Ding J."/>
            <person name="Willing E.M."/>
            <person name="Hartwig B."/>
            <person name="Bezdan D."/>
            <person name="Jiao W.B."/>
            <person name="Patel V."/>
            <person name="Velikkakam James G."/>
            <person name="Koornneef M."/>
            <person name="Ossowski S."/>
            <person name="Schneeberger K."/>
        </authorList>
    </citation>
    <scope>NUCLEOTIDE SEQUENCE [LARGE SCALE GENOMIC DNA]</scope>
    <source>
        <strain evidence="3">cv. Landsberg erecta</strain>
    </source>
</reference>
<feature type="region of interest" description="Disordered" evidence="1">
    <location>
        <begin position="1"/>
        <end position="38"/>
    </location>
</feature>
<dbReference type="Proteomes" id="UP000078284">
    <property type="component" value="Chromosome 3"/>
</dbReference>
<evidence type="ECO:0008006" key="4">
    <source>
        <dbReference type="Google" id="ProtNLM"/>
    </source>
</evidence>
<protein>
    <recommendedName>
        <fullName evidence="4">Cysteine-rich transmembrane CYSTM domain-containing protein</fullName>
    </recommendedName>
</protein>
<dbReference type="AlphaFoldDB" id="A0A178V9Z4"/>